<sequence length="328" mass="39409">MNKQSISLIRTPFQLFNCIEAIKRFNINGSNILICIYKNEVDKNLFQEILKELSWEKVYFIKLNFFTRIFYSFILTNLLRKYKNVEYCFFGLITSYIIHSVNQIKSKNNILIDDGNETFLIANNIKNSTYKNKFKNTIVNNILGRKFNLNFIEKLKIFTFFDLDSYLLNNKIIKNDYRDFKKSIDNLLENKEIFFIGSNLINSYIKKEYFEDILKNTIEYFKEYKIIYVPHRYEDIDYLRELSIKYGFELKKFLTILELAISQHQKKPLGLITIRSTALETLGYLYDIKFLNVIELDKTQLQKENQILEYTNLYKNYIEKKIPLIKVN</sequence>
<gene>
    <name evidence="1" type="ORF">AACT_2368</name>
</gene>
<dbReference type="Proteomes" id="UP000503483">
    <property type="component" value="Chromosome"/>
</dbReference>
<dbReference type="KEGG" id="paco:AACT_2368"/>
<accession>A0A6M8EY79</accession>
<dbReference type="RefSeq" id="WP_172127207.1">
    <property type="nucleotide sequence ID" value="NZ_CP042652.1"/>
</dbReference>
<evidence type="ECO:0000313" key="1">
    <source>
        <dbReference type="EMBL" id="QKE29477.1"/>
    </source>
</evidence>
<dbReference type="EMBL" id="CP042652">
    <property type="protein sequence ID" value="QKE29477.1"/>
    <property type="molecule type" value="Genomic_DNA"/>
</dbReference>
<organism evidence="1 2">
    <name type="scientific">Arcobacter acticola</name>
    <dbReference type="NCBI Taxonomy" id="1849015"/>
    <lineage>
        <taxon>Bacteria</taxon>
        <taxon>Pseudomonadati</taxon>
        <taxon>Campylobacterota</taxon>
        <taxon>Epsilonproteobacteria</taxon>
        <taxon>Campylobacterales</taxon>
        <taxon>Arcobacteraceae</taxon>
        <taxon>Arcobacter</taxon>
    </lineage>
</organism>
<reference evidence="1 2" key="1">
    <citation type="submission" date="2019-08" db="EMBL/GenBank/DDBJ databases">
        <title>Complete genome sequence of Arcobacter acticola.</title>
        <authorList>
            <person name="Miller W."/>
        </authorList>
    </citation>
    <scope>NUCLEOTIDE SEQUENCE [LARGE SCALE GENOMIC DNA]</scope>
    <source>
        <strain evidence="1 2">KCTC 52212</strain>
    </source>
</reference>
<evidence type="ECO:0000313" key="2">
    <source>
        <dbReference type="Proteomes" id="UP000503483"/>
    </source>
</evidence>
<dbReference type="AlphaFoldDB" id="A0A6M8EY79"/>
<protein>
    <submittedName>
        <fullName evidence="1">Uncharacterized protein</fullName>
    </submittedName>
</protein>
<proteinExistence type="predicted"/>
<keyword evidence="2" id="KW-1185">Reference proteome</keyword>
<name>A0A6M8EY79_9BACT</name>